<evidence type="ECO:0000313" key="1">
    <source>
        <dbReference type="EMBL" id="CAJ0585333.1"/>
    </source>
</evidence>
<feature type="non-terminal residue" evidence="1">
    <location>
        <position position="106"/>
    </location>
</feature>
<comment type="caution">
    <text evidence="1">The sequence shown here is derived from an EMBL/GenBank/DDBJ whole genome shotgun (WGS) entry which is preliminary data.</text>
</comment>
<evidence type="ECO:0000313" key="2">
    <source>
        <dbReference type="Proteomes" id="UP001177023"/>
    </source>
</evidence>
<dbReference type="EMBL" id="CATQJA010002703">
    <property type="protein sequence ID" value="CAJ0585333.1"/>
    <property type="molecule type" value="Genomic_DNA"/>
</dbReference>
<dbReference type="Proteomes" id="UP001177023">
    <property type="component" value="Unassembled WGS sequence"/>
</dbReference>
<proteinExistence type="predicted"/>
<accession>A0AA36GED9</accession>
<keyword evidence="2" id="KW-1185">Reference proteome</keyword>
<protein>
    <submittedName>
        <fullName evidence="1">Uncharacterized protein</fullName>
    </submittedName>
</protein>
<dbReference type="AlphaFoldDB" id="A0AA36GED9"/>
<gene>
    <name evidence="1" type="ORF">MSPICULIGERA_LOCUS23360</name>
</gene>
<name>A0AA36GED9_9BILA</name>
<reference evidence="1" key="1">
    <citation type="submission" date="2023-06" db="EMBL/GenBank/DDBJ databases">
        <authorList>
            <person name="Delattre M."/>
        </authorList>
    </citation>
    <scope>NUCLEOTIDE SEQUENCE</scope>
    <source>
        <strain evidence="1">AF72</strain>
    </source>
</reference>
<sequence>MRFFGDWLISLHTTGFRSPSKTPEQLKLERSFSPEGTAARKKIIAEAGAEPEIGGVLVYDGRKFKMIHLIPVHRYYRVQVWMAATNEECVDYVHFVDMQQRIVKWK</sequence>
<organism evidence="1 2">
    <name type="scientific">Mesorhabditis spiculigera</name>
    <dbReference type="NCBI Taxonomy" id="96644"/>
    <lineage>
        <taxon>Eukaryota</taxon>
        <taxon>Metazoa</taxon>
        <taxon>Ecdysozoa</taxon>
        <taxon>Nematoda</taxon>
        <taxon>Chromadorea</taxon>
        <taxon>Rhabditida</taxon>
        <taxon>Rhabditina</taxon>
        <taxon>Rhabditomorpha</taxon>
        <taxon>Rhabditoidea</taxon>
        <taxon>Rhabditidae</taxon>
        <taxon>Mesorhabditinae</taxon>
        <taxon>Mesorhabditis</taxon>
    </lineage>
</organism>